<dbReference type="EMBL" id="RXMA01000028">
    <property type="protein sequence ID" value="RTR16024.1"/>
    <property type="molecule type" value="Genomic_DNA"/>
</dbReference>
<keyword evidence="3" id="KW-1185">Reference proteome</keyword>
<evidence type="ECO:0000256" key="1">
    <source>
        <dbReference type="SAM" id="Phobius"/>
    </source>
</evidence>
<gene>
    <name evidence="2" type="ORF">EJ903_21675</name>
</gene>
<comment type="caution">
    <text evidence="2">The sequence shown here is derived from an EMBL/GenBank/DDBJ whole genome shotgun (WGS) entry which is preliminary data.</text>
</comment>
<protein>
    <submittedName>
        <fullName evidence="2">Uncharacterized protein</fullName>
    </submittedName>
</protein>
<keyword evidence="1" id="KW-1133">Transmembrane helix</keyword>
<accession>A0A3S0HXE7</accession>
<organism evidence="2 3">
    <name type="scientific">Azospirillum griseum</name>
    <dbReference type="NCBI Taxonomy" id="2496639"/>
    <lineage>
        <taxon>Bacteria</taxon>
        <taxon>Pseudomonadati</taxon>
        <taxon>Pseudomonadota</taxon>
        <taxon>Alphaproteobacteria</taxon>
        <taxon>Rhodospirillales</taxon>
        <taxon>Azospirillaceae</taxon>
        <taxon>Azospirillum</taxon>
    </lineage>
</organism>
<evidence type="ECO:0000313" key="3">
    <source>
        <dbReference type="Proteomes" id="UP000277007"/>
    </source>
</evidence>
<sequence length="86" mass="9122">MTPNPANPTPNRKSRLLFAALLVVGLVMLVARTASRPDVGFGEMLVPALGGLAVAGAIALIVRQDRRDRAALPATQRNRQDHGTPN</sequence>
<dbReference type="Proteomes" id="UP000277007">
    <property type="component" value="Unassembled WGS sequence"/>
</dbReference>
<keyword evidence="1" id="KW-0472">Membrane</keyword>
<feature type="transmembrane region" description="Helical" evidence="1">
    <location>
        <begin position="45"/>
        <end position="62"/>
    </location>
</feature>
<evidence type="ECO:0000313" key="2">
    <source>
        <dbReference type="EMBL" id="RTR16024.1"/>
    </source>
</evidence>
<keyword evidence="1" id="KW-0812">Transmembrane</keyword>
<dbReference type="RefSeq" id="WP_126619388.1">
    <property type="nucleotide sequence ID" value="NZ_JBHUCY010000074.1"/>
</dbReference>
<reference evidence="2 3" key="1">
    <citation type="submission" date="2018-12" db="EMBL/GenBank/DDBJ databases">
        <authorList>
            <person name="Yang Y."/>
        </authorList>
    </citation>
    <scope>NUCLEOTIDE SEQUENCE [LARGE SCALE GENOMIC DNA]</scope>
    <source>
        <strain evidence="2 3">L-25-5w-1</strain>
    </source>
</reference>
<dbReference type="AlphaFoldDB" id="A0A3S0HXE7"/>
<proteinExistence type="predicted"/>
<name>A0A3S0HXE7_9PROT</name>